<evidence type="ECO:0000313" key="4">
    <source>
        <dbReference type="EMBL" id="MBT0959371.1"/>
    </source>
</evidence>
<dbReference type="InterPro" id="IPR016164">
    <property type="entry name" value="FAD-linked_Oxase-like_C"/>
</dbReference>
<dbReference type="SUPFAM" id="SSF55103">
    <property type="entry name" value="FAD-linked oxidases, C-terminal domain"/>
    <property type="match status" value="1"/>
</dbReference>
<comment type="caution">
    <text evidence="4">The sequence shown here is derived from an EMBL/GenBank/DDBJ whole genome shotgun (WGS) entry which is preliminary data.</text>
</comment>
<dbReference type="EMBL" id="JADQAZ010000004">
    <property type="protein sequence ID" value="MBT0959371.1"/>
    <property type="molecule type" value="Genomic_DNA"/>
</dbReference>
<organism evidence="4 5">
    <name type="scientific">Harenicola maris</name>
    <dbReference type="NCBI Taxonomy" id="2841044"/>
    <lineage>
        <taxon>Bacteria</taxon>
        <taxon>Pseudomonadati</taxon>
        <taxon>Pseudomonadota</taxon>
        <taxon>Alphaproteobacteria</taxon>
        <taxon>Rhodobacterales</taxon>
        <taxon>Paracoccaceae</taxon>
        <taxon>Harenicola</taxon>
    </lineage>
</organism>
<dbReference type="PANTHER" id="PTHR11748">
    <property type="entry name" value="D-LACTATE DEHYDROGENASE"/>
    <property type="match status" value="1"/>
</dbReference>
<accession>A0AAP2CTN5</accession>
<evidence type="ECO:0000259" key="3">
    <source>
        <dbReference type="PROSITE" id="PS51387"/>
    </source>
</evidence>
<dbReference type="Proteomes" id="UP001315686">
    <property type="component" value="Unassembled WGS sequence"/>
</dbReference>
<name>A0AAP2CTN5_9RHOB</name>
<proteinExistence type="predicted"/>
<dbReference type="InterPro" id="IPR036318">
    <property type="entry name" value="FAD-bd_PCMH-like_sf"/>
</dbReference>
<dbReference type="GO" id="GO:0071949">
    <property type="term" value="F:FAD binding"/>
    <property type="evidence" value="ECO:0007669"/>
    <property type="project" value="InterPro"/>
</dbReference>
<feature type="domain" description="FAD-binding PCMH-type" evidence="3">
    <location>
        <begin position="1"/>
        <end position="171"/>
    </location>
</feature>
<protein>
    <submittedName>
        <fullName evidence="4">FAD-binding protein</fullName>
    </submittedName>
</protein>
<dbReference type="Pfam" id="PF01565">
    <property type="entry name" value="FAD_binding_4"/>
    <property type="match status" value="1"/>
</dbReference>
<dbReference type="InterPro" id="IPR016169">
    <property type="entry name" value="FAD-bd_PCMH_sub2"/>
</dbReference>
<dbReference type="InterPro" id="IPR006094">
    <property type="entry name" value="Oxid_FAD_bind_N"/>
</dbReference>
<dbReference type="InterPro" id="IPR016166">
    <property type="entry name" value="FAD-bd_PCMH"/>
</dbReference>
<dbReference type="PANTHER" id="PTHR11748:SF103">
    <property type="entry name" value="GLYCOLATE OXIDASE SUBUNIT GLCE"/>
    <property type="match status" value="1"/>
</dbReference>
<reference evidence="4 5" key="1">
    <citation type="journal article" date="2021" name="Arch. Microbiol.">
        <title>Harenicola maris gen. nov., sp. nov. isolated from the Sea of Japan shallow sediments.</title>
        <authorList>
            <person name="Romanenko L.A."/>
            <person name="Kurilenko V.V."/>
            <person name="Chernysheva N.Y."/>
            <person name="Tekutyeva L.A."/>
            <person name="Velansky P.V."/>
            <person name="Svetashev V.I."/>
            <person name="Isaeva M.P."/>
        </authorList>
    </citation>
    <scope>NUCLEOTIDE SEQUENCE [LARGE SCALE GENOMIC DNA]</scope>
    <source>
        <strain evidence="4 5">KMM 3653</strain>
    </source>
</reference>
<dbReference type="GO" id="GO:0003824">
    <property type="term" value="F:catalytic activity"/>
    <property type="evidence" value="ECO:0007669"/>
    <property type="project" value="InterPro"/>
</dbReference>
<dbReference type="RefSeq" id="WP_327795705.1">
    <property type="nucleotide sequence ID" value="NZ_JADQAZ010000004.1"/>
</dbReference>
<evidence type="ECO:0000313" key="5">
    <source>
        <dbReference type="Proteomes" id="UP001315686"/>
    </source>
</evidence>
<keyword evidence="5" id="KW-1185">Reference proteome</keyword>
<dbReference type="PROSITE" id="PS51387">
    <property type="entry name" value="FAD_PCMH"/>
    <property type="match status" value="1"/>
</dbReference>
<sequence length="359" mass="37303">MTPTTEAELAEAIGAATSPLRIKGGGTRVMPGAGEGLSTRGLSGISLYEPGALTVVAGAGTPLAEVEAALEAEGQMLPFEPGVMRGLLGTHGEPTIGGAVACNASGPRRVQLGACRDFLIGLRFVDGAGRVLKNGGRVMKNVTGYDLVKLLCGSYGTLGVISEVAFKVLPKPETTATLIWRGGTFAEDLQVMTEALCSPFGVTGAARGHDGDVLIRVEGMAGSVAYRSAQLRLLAGRAAARIETDASANDALWRDIRDVTCFAGQPGRIWRTSVKPSDMPAIAALPHRHMVDWGGGLIWTLTEENIDLRAQITAPGHSTLLRGCGAPLFHPEPPPIAALSAGLRAKFDPRGILNPGLMG</sequence>
<evidence type="ECO:0000256" key="2">
    <source>
        <dbReference type="ARBA" id="ARBA00022827"/>
    </source>
</evidence>
<dbReference type="Gene3D" id="3.30.465.10">
    <property type="match status" value="1"/>
</dbReference>
<dbReference type="AlphaFoldDB" id="A0AAP2CTN5"/>
<evidence type="ECO:0000256" key="1">
    <source>
        <dbReference type="ARBA" id="ARBA00022630"/>
    </source>
</evidence>
<keyword evidence="1" id="KW-0285">Flavoprotein</keyword>
<dbReference type="SUPFAM" id="SSF56176">
    <property type="entry name" value="FAD-binding/transporter-associated domain-like"/>
    <property type="match status" value="1"/>
</dbReference>
<keyword evidence="2" id="KW-0274">FAD</keyword>
<gene>
    <name evidence="4" type="ORF">IV417_18425</name>
</gene>